<dbReference type="Gene3D" id="1.25.40.10">
    <property type="entry name" value="Tetratricopeptide repeat domain"/>
    <property type="match status" value="2"/>
</dbReference>
<feature type="domain" description="Sulfatase N-terminal" evidence="2">
    <location>
        <begin position="35"/>
        <end position="307"/>
    </location>
</feature>
<name>A0A9X4BIY6_9GAMM</name>
<dbReference type="Gene3D" id="3.40.720.10">
    <property type="entry name" value="Alkaline Phosphatase, subunit A"/>
    <property type="match status" value="2"/>
</dbReference>
<dbReference type="InterPro" id="IPR000917">
    <property type="entry name" value="Sulfatase_N"/>
</dbReference>
<keyword evidence="3" id="KW-0378">Hydrolase</keyword>
<evidence type="ECO:0000313" key="4">
    <source>
        <dbReference type="Proteomes" id="UP001139971"/>
    </source>
</evidence>
<comment type="similarity">
    <text evidence="1">Belongs to the sulfatase family.</text>
</comment>
<dbReference type="InterPro" id="IPR050738">
    <property type="entry name" value="Sulfatase"/>
</dbReference>
<sequence length="603" mass="64071">MKRAAFAALIVLLAGCERGPAPLVDVAPGSARGANVLLITLDTVRADHLGCYGRTPSVTPNLDRLCAQGVRFDNAVTPAPITLPAHATLLTGLTPPHHGLRYNATFAADKAPATLADDLRGQGYYTAAVVASFVLDRRFGLAHGFEDYDDQVVGKTARGGYVLRNERDADVVTDTALALLAKRDPRKPFFLWAHYYDAHAPYAPRDLSGPDDMHARYAAEIAQVDAAIGRLLAAGALTSGRTLIVVAADHGEALGEHGERTHGLFLYDATTRVPLLLRLPDGQGAGQTVTGLAGLVDVRASVRSLLGLDAIPGDGIDWLRASRANGEGIYQEASLPYFDYGFAPLYAWRGATERFVEAPAPEFYDLAADPHERDDRYAALAGSADTRADRARQRLDALRLNVPTIPAAAATMQNADPAATARLRSLGYLGGGATGVPEGELADPKSQTRLVELHQDAVILLDSGRPQPALALLEQARAQSPRNEGVLRLVSRAQLALGKIDDAEATLKAILAIRPNADSLVLLAQIVVLRQHFADAEALLAQAEALEPKHGGIAVARGDIALRQGDPEGARAQYRQAESIDPARVGDIARQRMAALPAGATDK</sequence>
<dbReference type="InterPro" id="IPR011990">
    <property type="entry name" value="TPR-like_helical_dom_sf"/>
</dbReference>
<organism evidence="3 4">
    <name type="scientific">Tahibacter soli</name>
    <dbReference type="NCBI Taxonomy" id="2983605"/>
    <lineage>
        <taxon>Bacteria</taxon>
        <taxon>Pseudomonadati</taxon>
        <taxon>Pseudomonadota</taxon>
        <taxon>Gammaproteobacteria</taxon>
        <taxon>Lysobacterales</taxon>
        <taxon>Rhodanobacteraceae</taxon>
        <taxon>Tahibacter</taxon>
    </lineage>
</organism>
<comment type="caution">
    <text evidence="3">The sequence shown here is derived from an EMBL/GenBank/DDBJ whole genome shotgun (WGS) entry which is preliminary data.</text>
</comment>
<dbReference type="PANTHER" id="PTHR42693:SF33">
    <property type="entry name" value="ARYLSULFATASE"/>
    <property type="match status" value="1"/>
</dbReference>
<gene>
    <name evidence="3" type="ORF">OD750_009095</name>
</gene>
<dbReference type="Proteomes" id="UP001139971">
    <property type="component" value="Unassembled WGS sequence"/>
</dbReference>
<protein>
    <submittedName>
        <fullName evidence="3">Sulfatase-like hydrolase/transferase</fullName>
    </submittedName>
</protein>
<evidence type="ECO:0000313" key="3">
    <source>
        <dbReference type="EMBL" id="MDC8012702.1"/>
    </source>
</evidence>
<dbReference type="GO" id="GO:0004065">
    <property type="term" value="F:arylsulfatase activity"/>
    <property type="evidence" value="ECO:0007669"/>
    <property type="project" value="TreeGrafter"/>
</dbReference>
<dbReference type="Pfam" id="PF13432">
    <property type="entry name" value="TPR_16"/>
    <property type="match status" value="1"/>
</dbReference>
<dbReference type="PROSITE" id="PS51257">
    <property type="entry name" value="PROKAR_LIPOPROTEIN"/>
    <property type="match status" value="1"/>
</dbReference>
<dbReference type="AlphaFoldDB" id="A0A9X4BIY6"/>
<reference evidence="3" key="1">
    <citation type="submission" date="2023-02" db="EMBL/GenBank/DDBJ databases">
        <title>Tahibacter soli sp. nov. isolated from soil.</title>
        <authorList>
            <person name="Baek J.H."/>
            <person name="Lee J.K."/>
            <person name="Choi D.G."/>
            <person name="Jeon C.O."/>
        </authorList>
    </citation>
    <scope>NUCLEOTIDE SEQUENCE</scope>
    <source>
        <strain evidence="3">BL</strain>
    </source>
</reference>
<dbReference type="InterPro" id="IPR017850">
    <property type="entry name" value="Alkaline_phosphatase_core_sf"/>
</dbReference>
<proteinExistence type="inferred from homology"/>
<dbReference type="SUPFAM" id="SSF48452">
    <property type="entry name" value="TPR-like"/>
    <property type="match status" value="1"/>
</dbReference>
<evidence type="ECO:0000259" key="2">
    <source>
        <dbReference type="Pfam" id="PF00884"/>
    </source>
</evidence>
<dbReference type="Pfam" id="PF00884">
    <property type="entry name" value="Sulfatase"/>
    <property type="match status" value="1"/>
</dbReference>
<dbReference type="Pfam" id="PF14559">
    <property type="entry name" value="TPR_19"/>
    <property type="match status" value="1"/>
</dbReference>
<dbReference type="CDD" id="cd16148">
    <property type="entry name" value="sulfatase_like"/>
    <property type="match status" value="1"/>
</dbReference>
<dbReference type="RefSeq" id="WP_263544965.1">
    <property type="nucleotide sequence ID" value="NZ_JAOVZO020000014.1"/>
</dbReference>
<evidence type="ECO:0000256" key="1">
    <source>
        <dbReference type="ARBA" id="ARBA00008779"/>
    </source>
</evidence>
<dbReference type="EMBL" id="JAOVZO020000014">
    <property type="protein sequence ID" value="MDC8012702.1"/>
    <property type="molecule type" value="Genomic_DNA"/>
</dbReference>
<dbReference type="SUPFAM" id="SSF53649">
    <property type="entry name" value="Alkaline phosphatase-like"/>
    <property type="match status" value="1"/>
</dbReference>
<accession>A0A9X4BIY6</accession>
<keyword evidence="4" id="KW-1185">Reference proteome</keyword>
<dbReference type="PANTHER" id="PTHR42693">
    <property type="entry name" value="ARYLSULFATASE FAMILY MEMBER"/>
    <property type="match status" value="1"/>
</dbReference>